<evidence type="ECO:0000259" key="10">
    <source>
        <dbReference type="Pfam" id="PF07687"/>
    </source>
</evidence>
<dbReference type="PANTHER" id="PTHR43270">
    <property type="entry name" value="BETA-ALA-HIS DIPEPTIDASE"/>
    <property type="match status" value="1"/>
</dbReference>
<evidence type="ECO:0000256" key="1">
    <source>
        <dbReference type="ARBA" id="ARBA00006247"/>
    </source>
</evidence>
<feature type="active site" evidence="6">
    <location>
        <position position="104"/>
    </location>
</feature>
<dbReference type="EMBL" id="JAVRBK010000006">
    <property type="protein sequence ID" value="KAK5642967.1"/>
    <property type="molecule type" value="Genomic_DNA"/>
</dbReference>
<feature type="binding site" evidence="8">
    <location>
        <position position="449"/>
    </location>
    <ligand>
        <name>Mn(2+)</name>
        <dbReference type="ChEBI" id="CHEBI:29035"/>
        <label>1</label>
    </ligand>
</feature>
<keyword evidence="2" id="KW-0645">Protease</keyword>
<feature type="binding site" description="in other chain" evidence="7">
    <location>
        <position position="347"/>
    </location>
    <ligand>
        <name>substrate</name>
        <note>ligand shared between homodimeric partners</note>
    </ligand>
</feature>
<protein>
    <recommendedName>
        <fullName evidence="10">Peptidase M20 dimerisation domain-containing protein</fullName>
    </recommendedName>
</protein>
<dbReference type="Gene3D" id="3.40.630.10">
    <property type="entry name" value="Zn peptidases"/>
    <property type="match status" value="1"/>
</dbReference>
<dbReference type="Pfam" id="PF07687">
    <property type="entry name" value="M20_dimer"/>
    <property type="match status" value="1"/>
</dbReference>
<dbReference type="InterPro" id="IPR002933">
    <property type="entry name" value="Peptidase_M20"/>
</dbReference>
<dbReference type="PANTHER" id="PTHR43270:SF4">
    <property type="entry name" value="CARNOSINE DIPEPTIDASE 2, ISOFORM A"/>
    <property type="match status" value="1"/>
</dbReference>
<gene>
    <name evidence="11" type="ORF">RI129_009134</name>
</gene>
<dbReference type="AlphaFoldDB" id="A0AAN7ZI17"/>
<keyword evidence="12" id="KW-1185">Reference proteome</keyword>
<evidence type="ECO:0000256" key="7">
    <source>
        <dbReference type="PIRSR" id="PIRSR037242-2"/>
    </source>
</evidence>
<feature type="binding site" evidence="7">
    <location>
        <position position="231"/>
    </location>
    <ligand>
        <name>substrate</name>
        <note>ligand shared between homodimeric partners</note>
    </ligand>
</feature>
<evidence type="ECO:0000256" key="9">
    <source>
        <dbReference type="PIRSR" id="PIRSR037242-4"/>
    </source>
</evidence>
<dbReference type="PIRSF" id="PIRSF037242">
    <property type="entry name" value="CNDP_dipeptidase"/>
    <property type="match status" value="1"/>
</dbReference>
<feature type="binding site" description="in other chain" evidence="7">
    <location>
        <position position="421"/>
    </location>
    <ligand>
        <name>substrate</name>
        <note>ligand shared between homodimeric partners</note>
    </ligand>
</feature>
<feature type="binding site" description="in other chain" evidence="7">
    <location>
        <position position="198"/>
    </location>
    <ligand>
        <name>substrate</name>
        <note>ligand shared between homodimeric partners</note>
    </ligand>
</feature>
<evidence type="ECO:0000256" key="4">
    <source>
        <dbReference type="ARBA" id="ARBA00022801"/>
    </source>
</evidence>
<evidence type="ECO:0000313" key="11">
    <source>
        <dbReference type="EMBL" id="KAK5642967.1"/>
    </source>
</evidence>
<keyword evidence="5" id="KW-0482">Metalloprotease</keyword>
<feature type="binding site" description="in other chain" evidence="7">
    <location>
        <position position="449"/>
    </location>
    <ligand>
        <name>substrate</name>
        <note>ligand shared between homodimeric partners</note>
    </ligand>
</feature>
<keyword evidence="8" id="KW-0464">Manganese</keyword>
<comment type="similarity">
    <text evidence="1">Belongs to the peptidase M20A family.</text>
</comment>
<dbReference type="InterPro" id="IPR011650">
    <property type="entry name" value="Peptidase_M20_dimer"/>
</dbReference>
<dbReference type="Pfam" id="PF01546">
    <property type="entry name" value="Peptidase_M20"/>
    <property type="match status" value="1"/>
</dbReference>
<evidence type="ECO:0000313" key="12">
    <source>
        <dbReference type="Proteomes" id="UP001329430"/>
    </source>
</evidence>
<evidence type="ECO:0000256" key="6">
    <source>
        <dbReference type="PIRSR" id="PIRSR037242-1"/>
    </source>
</evidence>
<feature type="binding site" evidence="7">
    <location>
        <position position="334"/>
    </location>
    <ligand>
        <name>substrate</name>
        <note>ligand shared between homodimeric partners</note>
    </ligand>
</feature>
<feature type="binding site" evidence="8">
    <location>
        <position position="102"/>
    </location>
    <ligand>
        <name>Mn(2+)</name>
        <dbReference type="ChEBI" id="CHEBI:29035"/>
        <label>2</label>
    </ligand>
</feature>
<feature type="active site" description="Proton acceptor" evidence="6">
    <location>
        <position position="169"/>
    </location>
</feature>
<comment type="caution">
    <text evidence="11">The sequence shown here is derived from an EMBL/GenBank/DDBJ whole genome shotgun (WGS) entry which is preliminary data.</text>
</comment>
<feature type="binding site" evidence="8">
    <location>
        <position position="135"/>
    </location>
    <ligand>
        <name>Mn(2+)</name>
        <dbReference type="ChEBI" id="CHEBI:29035"/>
        <label>2</label>
    </ligand>
</feature>
<dbReference type="InterPro" id="IPR051458">
    <property type="entry name" value="Cyt/Met_Dipeptidase"/>
</dbReference>
<evidence type="ECO:0000256" key="3">
    <source>
        <dbReference type="ARBA" id="ARBA00022723"/>
    </source>
</evidence>
<feature type="binding site" evidence="8">
    <location>
        <position position="135"/>
    </location>
    <ligand>
        <name>Mn(2+)</name>
        <dbReference type="ChEBI" id="CHEBI:29035"/>
        <label>1</label>
    </ligand>
</feature>
<name>A0AAN7ZI17_9COLE</name>
<comment type="cofactor">
    <cofactor evidence="8">
        <name>Mn(2+)</name>
        <dbReference type="ChEBI" id="CHEBI:29035"/>
    </cofactor>
    <text evidence="8">Binds 2 manganese ions per subunit.</text>
</comment>
<sequence>MSLPPVYSKLFDYIDSHKNEYIAALREAVAIPSVSASPEHRQDTCKMVEWTAQRLRNVGCDVTIKDIGFEKLLDGSEIPLPPVIFATLGRDSKKKTICIYGHLDVQPASVEDGWNSEPFNLTEVNGKLYGRGSTDDKGPVLCWIHAIEAYNAMKEEVPVNIKFVLESMEESGCQGLEELLIRERNDYLFNVDYVCISDNYWLGTEMPSITYGLRGTCSFHVEVACAKQDLHSGVYGGTVHEAMADLIYLLNTLTDEKGNILVPNFQKHVAPLTEEEVELYNPITFNVDEYRKFVGCNKLAHNEDKIQLLMHRWRYPVLSIHGIEGAYSGSGLKTIIPKKVIGKFSIRIVPNQTVTEVNEMIISYLEHKWKERNSPNDFKVTANQAGNNWSEDPFHPHFIAGRKATKHVYGVEPDLTREGGSIPIVAVLKSILQRNILLLPVGTGDDGAHAENEKINIKNYIEGTKLFVAYLYEVAQI</sequence>
<proteinExistence type="inferred from homology"/>
<dbReference type="GO" id="GO:0006508">
    <property type="term" value="P:proteolysis"/>
    <property type="evidence" value="ECO:0007669"/>
    <property type="project" value="UniProtKB-KW"/>
</dbReference>
<organism evidence="11 12">
    <name type="scientific">Pyrocoelia pectoralis</name>
    <dbReference type="NCBI Taxonomy" id="417401"/>
    <lineage>
        <taxon>Eukaryota</taxon>
        <taxon>Metazoa</taxon>
        <taxon>Ecdysozoa</taxon>
        <taxon>Arthropoda</taxon>
        <taxon>Hexapoda</taxon>
        <taxon>Insecta</taxon>
        <taxon>Pterygota</taxon>
        <taxon>Neoptera</taxon>
        <taxon>Endopterygota</taxon>
        <taxon>Coleoptera</taxon>
        <taxon>Polyphaga</taxon>
        <taxon>Elateriformia</taxon>
        <taxon>Elateroidea</taxon>
        <taxon>Lampyridae</taxon>
        <taxon>Lampyrinae</taxon>
        <taxon>Pyrocoelia</taxon>
    </lineage>
</organism>
<evidence type="ECO:0000256" key="2">
    <source>
        <dbReference type="ARBA" id="ARBA00022670"/>
    </source>
</evidence>
<evidence type="ECO:0000256" key="5">
    <source>
        <dbReference type="ARBA" id="ARBA00023049"/>
    </source>
</evidence>
<dbReference type="PROSITE" id="PS00759">
    <property type="entry name" value="ARGE_DAPE_CPG2_2"/>
    <property type="match status" value="1"/>
</dbReference>
<feature type="binding site" evidence="8">
    <location>
        <position position="170"/>
    </location>
    <ligand>
        <name>Mn(2+)</name>
        <dbReference type="ChEBI" id="CHEBI:29035"/>
        <label>1</label>
    </ligand>
</feature>
<dbReference type="Gene3D" id="3.30.70.360">
    <property type="match status" value="1"/>
</dbReference>
<dbReference type="Proteomes" id="UP001329430">
    <property type="component" value="Chromosome 6"/>
</dbReference>
<dbReference type="GO" id="GO:0046872">
    <property type="term" value="F:metal ion binding"/>
    <property type="evidence" value="ECO:0007669"/>
    <property type="project" value="UniProtKB-KW"/>
</dbReference>
<dbReference type="CDD" id="cd05676">
    <property type="entry name" value="M20_dipept_like_CNDP"/>
    <property type="match status" value="1"/>
</dbReference>
<feature type="site" description="Important for catalytic activity" evidence="9">
    <location>
        <position position="231"/>
    </location>
</feature>
<dbReference type="SUPFAM" id="SSF53187">
    <property type="entry name" value="Zn-dependent exopeptidases"/>
    <property type="match status" value="1"/>
</dbReference>
<dbReference type="GO" id="GO:0070573">
    <property type="term" value="F:metallodipeptidase activity"/>
    <property type="evidence" value="ECO:0007669"/>
    <property type="project" value="InterPro"/>
</dbReference>
<feature type="binding site" evidence="8">
    <location>
        <position position="198"/>
    </location>
    <ligand>
        <name>Mn(2+)</name>
        <dbReference type="ChEBI" id="CHEBI:29035"/>
        <label>2</label>
    </ligand>
</feature>
<evidence type="ECO:0000256" key="8">
    <source>
        <dbReference type="PIRSR" id="PIRSR037242-3"/>
    </source>
</evidence>
<keyword evidence="4" id="KW-0378">Hydrolase</keyword>
<keyword evidence="3 8" id="KW-0479">Metal-binding</keyword>
<dbReference type="InterPro" id="IPR017153">
    <property type="entry name" value="CNDP/DUG1"/>
</dbReference>
<reference evidence="11 12" key="1">
    <citation type="journal article" date="2024" name="Insects">
        <title>An Improved Chromosome-Level Genome Assembly of the Firefly Pyrocoelia pectoralis.</title>
        <authorList>
            <person name="Fu X."/>
            <person name="Meyer-Rochow V.B."/>
            <person name="Ballantyne L."/>
            <person name="Zhu X."/>
        </authorList>
    </citation>
    <scope>NUCLEOTIDE SEQUENCE [LARGE SCALE GENOMIC DNA]</scope>
    <source>
        <strain evidence="11">XCY_ONT2</strain>
    </source>
</reference>
<dbReference type="InterPro" id="IPR001261">
    <property type="entry name" value="ArgE/DapE_CS"/>
</dbReference>
<accession>A0AAN7ZI17</accession>
<feature type="domain" description="Peptidase M20 dimerisation" evidence="10">
    <location>
        <begin position="211"/>
        <end position="371"/>
    </location>
</feature>